<gene>
    <name evidence="2" type="ORF">SAMN06264365_11256</name>
</gene>
<proteinExistence type="predicted"/>
<evidence type="ECO:0000313" key="2">
    <source>
        <dbReference type="EMBL" id="SNS22849.1"/>
    </source>
</evidence>
<accession>A0A239CSE2</accession>
<feature type="transmembrane region" description="Helical" evidence="1">
    <location>
        <begin position="23"/>
        <end position="41"/>
    </location>
</feature>
<evidence type="ECO:0000313" key="3">
    <source>
        <dbReference type="Proteomes" id="UP000198415"/>
    </source>
</evidence>
<keyword evidence="1" id="KW-0472">Membrane</keyword>
<evidence type="ECO:0000256" key="1">
    <source>
        <dbReference type="SAM" id="Phobius"/>
    </source>
</evidence>
<dbReference type="EMBL" id="FZNR01000012">
    <property type="protein sequence ID" value="SNS22849.1"/>
    <property type="molecule type" value="Genomic_DNA"/>
</dbReference>
<feature type="transmembrane region" description="Helical" evidence="1">
    <location>
        <begin position="53"/>
        <end position="74"/>
    </location>
</feature>
<protein>
    <submittedName>
        <fullName evidence="2">Uncharacterized protein</fullName>
    </submittedName>
</protein>
<dbReference type="AlphaFoldDB" id="A0A239CSE2"/>
<keyword evidence="1" id="KW-1133">Transmembrane helix</keyword>
<keyword evidence="1" id="KW-0812">Transmembrane</keyword>
<keyword evidence="3" id="KW-1185">Reference proteome</keyword>
<dbReference type="Proteomes" id="UP000198415">
    <property type="component" value="Unassembled WGS sequence"/>
</dbReference>
<organism evidence="2 3">
    <name type="scientific">Actinoplanes regularis</name>
    <dbReference type="NCBI Taxonomy" id="52697"/>
    <lineage>
        <taxon>Bacteria</taxon>
        <taxon>Bacillati</taxon>
        <taxon>Actinomycetota</taxon>
        <taxon>Actinomycetes</taxon>
        <taxon>Micromonosporales</taxon>
        <taxon>Micromonosporaceae</taxon>
        <taxon>Actinoplanes</taxon>
    </lineage>
</organism>
<reference evidence="2 3" key="1">
    <citation type="submission" date="2017-06" db="EMBL/GenBank/DDBJ databases">
        <authorList>
            <person name="Kim H.J."/>
            <person name="Triplett B.A."/>
        </authorList>
    </citation>
    <scope>NUCLEOTIDE SEQUENCE [LARGE SCALE GENOMIC DNA]</scope>
    <source>
        <strain evidence="2 3">DSM 43151</strain>
    </source>
</reference>
<name>A0A239CSE2_9ACTN</name>
<sequence>MRQNAGMVDQRAAEPAAAKRRGIVGRLAQPVFMLVLTVLLLPDAIRDGGWRVWVAPVAGGYVLWLFASEVRAIVRERRRP</sequence>